<sequence>MKSSTHRPGSDSHHPERAARARRIRRYAVPRAMIERATERRLAGDWRGACAAANTDVALDLDAVRREHGAEFAASLAEDLHHLAPDLVRWHFPRYPAVDRTSVDSDVPVILSRPGRDTGPWLVVRPLRHAIVAPQRLTLALADDVHDALGARPSRVRPRPRSWTAARYLWDARHVHETRERWGGGPDRAPFLHPDGTPRAPDELPTADPGTGDPAARTEWIEGLHRAGRVTEAFAAAGIGMPEEEWTRTRRWMWTGVSPARIALEAAHLFVSGAVPGDIGLHGRVRFVPGSAPGPPSMEPLPAKPADRAPVEVPWEFPPDIDAVLSGVSPDHLHPVVREALAPARPPADGAVGPPPWEPLGPVRVRCGREWHTVVLASGGPAIPHTEEERRREAALRALGGRSTGCFAVATAWATGRGRLPKALRAHRAALFEHVLHGDAEAVLAYLDAGGDPHVRNGEGDSLLHHLTHVDHRVLLPRLLDAGLDIDDAPSPGDTPLNRAIRYDDTVPLVRALVAAGARTDRIGTGWKAPASLEALIRRNLEEERYSVPGPWEDLLREPEFPSDHRKRT</sequence>
<organism evidence="3 4">
    <name type="scientific">Nocardiopsis lambiniae</name>
    <dbReference type="NCBI Taxonomy" id="3075539"/>
    <lineage>
        <taxon>Bacteria</taxon>
        <taxon>Bacillati</taxon>
        <taxon>Actinomycetota</taxon>
        <taxon>Actinomycetes</taxon>
        <taxon>Streptosporangiales</taxon>
        <taxon>Nocardiopsidaceae</taxon>
        <taxon>Nocardiopsis</taxon>
    </lineage>
</organism>
<evidence type="ECO:0008006" key="5">
    <source>
        <dbReference type="Google" id="ProtNLM"/>
    </source>
</evidence>
<gene>
    <name evidence="3" type="ORF">RM479_07055</name>
</gene>
<keyword evidence="1" id="KW-0040">ANK repeat</keyword>
<comment type="caution">
    <text evidence="3">The sequence shown here is derived from an EMBL/GenBank/DDBJ whole genome shotgun (WGS) entry which is preliminary data.</text>
</comment>
<feature type="compositionally biased region" description="Basic and acidic residues" evidence="2">
    <location>
        <begin position="8"/>
        <end position="19"/>
    </location>
</feature>
<feature type="repeat" description="ANK" evidence="1">
    <location>
        <begin position="492"/>
        <end position="525"/>
    </location>
</feature>
<protein>
    <recommendedName>
        <fullName evidence="5">Ankyrin repeat domain-containing protein</fullName>
    </recommendedName>
</protein>
<evidence type="ECO:0000313" key="4">
    <source>
        <dbReference type="Proteomes" id="UP001183390"/>
    </source>
</evidence>
<dbReference type="PROSITE" id="PS50088">
    <property type="entry name" value="ANK_REPEAT"/>
    <property type="match status" value="1"/>
</dbReference>
<dbReference type="Gene3D" id="1.25.40.20">
    <property type="entry name" value="Ankyrin repeat-containing domain"/>
    <property type="match status" value="1"/>
</dbReference>
<dbReference type="InterPro" id="IPR036770">
    <property type="entry name" value="Ankyrin_rpt-contain_sf"/>
</dbReference>
<accession>A0ABU2M688</accession>
<dbReference type="Proteomes" id="UP001183390">
    <property type="component" value="Unassembled WGS sequence"/>
</dbReference>
<feature type="region of interest" description="Disordered" evidence="2">
    <location>
        <begin position="180"/>
        <end position="214"/>
    </location>
</feature>
<keyword evidence="4" id="KW-1185">Reference proteome</keyword>
<evidence type="ECO:0000313" key="3">
    <source>
        <dbReference type="EMBL" id="MDT0328171.1"/>
    </source>
</evidence>
<dbReference type="InterPro" id="IPR002110">
    <property type="entry name" value="Ankyrin_rpt"/>
</dbReference>
<dbReference type="RefSeq" id="WP_311510900.1">
    <property type="nucleotide sequence ID" value="NZ_JAVREP010000003.1"/>
</dbReference>
<feature type="region of interest" description="Disordered" evidence="2">
    <location>
        <begin position="1"/>
        <end position="22"/>
    </location>
</feature>
<proteinExistence type="predicted"/>
<dbReference type="EMBL" id="JAVREP010000003">
    <property type="protein sequence ID" value="MDT0328171.1"/>
    <property type="molecule type" value="Genomic_DNA"/>
</dbReference>
<reference evidence="4" key="1">
    <citation type="submission" date="2023-07" db="EMBL/GenBank/DDBJ databases">
        <title>30 novel species of actinomycetes from the DSMZ collection.</title>
        <authorList>
            <person name="Nouioui I."/>
        </authorList>
    </citation>
    <scope>NUCLEOTIDE SEQUENCE [LARGE SCALE GENOMIC DNA]</scope>
    <source>
        <strain evidence="4">DSM 44743</strain>
    </source>
</reference>
<evidence type="ECO:0000256" key="1">
    <source>
        <dbReference type="PROSITE-ProRule" id="PRU00023"/>
    </source>
</evidence>
<name>A0ABU2M688_9ACTN</name>
<evidence type="ECO:0000256" key="2">
    <source>
        <dbReference type="SAM" id="MobiDB-lite"/>
    </source>
</evidence>
<dbReference type="SUPFAM" id="SSF48403">
    <property type="entry name" value="Ankyrin repeat"/>
    <property type="match status" value="1"/>
</dbReference>